<dbReference type="AlphaFoldDB" id="A0A365YX99"/>
<feature type="region of interest" description="Disordered" evidence="1">
    <location>
        <begin position="578"/>
        <end position="599"/>
    </location>
</feature>
<comment type="caution">
    <text evidence="2">The sequence shown here is derived from an EMBL/GenBank/DDBJ whole genome shotgun (WGS) entry which is preliminary data.</text>
</comment>
<dbReference type="PANTHER" id="PTHR11102:SF160">
    <property type="entry name" value="ERAD-ASSOCIATED E3 UBIQUITIN-PROTEIN LIGASE COMPONENT HRD3"/>
    <property type="match status" value="1"/>
</dbReference>
<dbReference type="Gene3D" id="1.25.40.10">
    <property type="entry name" value="Tetratricopeptide repeat domain"/>
    <property type="match status" value="3"/>
</dbReference>
<evidence type="ECO:0008006" key="4">
    <source>
        <dbReference type="Google" id="ProtNLM"/>
    </source>
</evidence>
<organism evidence="2 3">
    <name type="scientific">Novacetimonas cocois</name>
    <dbReference type="NCBI Taxonomy" id="1747507"/>
    <lineage>
        <taxon>Bacteria</taxon>
        <taxon>Pseudomonadati</taxon>
        <taxon>Pseudomonadota</taxon>
        <taxon>Alphaproteobacteria</taxon>
        <taxon>Acetobacterales</taxon>
        <taxon>Acetobacteraceae</taxon>
        <taxon>Novacetimonas</taxon>
    </lineage>
</organism>
<evidence type="ECO:0000256" key="1">
    <source>
        <dbReference type="SAM" id="MobiDB-lite"/>
    </source>
</evidence>
<dbReference type="SMART" id="SM00671">
    <property type="entry name" value="SEL1"/>
    <property type="match status" value="11"/>
</dbReference>
<reference evidence="2 3" key="1">
    <citation type="submission" date="2018-05" db="EMBL/GenBank/DDBJ databases">
        <title>Komagataeibacter cocois sp. nov., for a novel cellulose- producing strain isolated from coconut milk.</title>
        <authorList>
            <person name="Liu L."/>
            <person name="Wang Y."/>
            <person name="Liu S."/>
            <person name="Bi J."/>
            <person name="Chen H."/>
            <person name="Deng J."/>
            <person name="Zhang C."/>
            <person name="Hu Q."/>
            <person name="Li C."/>
        </authorList>
    </citation>
    <scope>NUCLEOTIDE SEQUENCE [LARGE SCALE GENOMIC DNA]</scope>
    <source>
        <strain evidence="2 3">WE7</strain>
    </source>
</reference>
<accession>A0A365YX99</accession>
<dbReference type="InterPro" id="IPR011990">
    <property type="entry name" value="TPR-like_helical_dom_sf"/>
</dbReference>
<dbReference type="OrthoDB" id="112232at2"/>
<dbReference type="InterPro" id="IPR050767">
    <property type="entry name" value="Sel1_AlgK"/>
</dbReference>
<dbReference type="RefSeq" id="WP_113595490.1">
    <property type="nucleotide sequence ID" value="NZ_QEXL01000006.1"/>
</dbReference>
<dbReference type="Pfam" id="PF08238">
    <property type="entry name" value="Sel1"/>
    <property type="match status" value="12"/>
</dbReference>
<evidence type="ECO:0000313" key="3">
    <source>
        <dbReference type="Proteomes" id="UP000252680"/>
    </source>
</evidence>
<protein>
    <recommendedName>
        <fullName evidence="4">Sel1 repeat family protein</fullName>
    </recommendedName>
</protein>
<dbReference type="PANTHER" id="PTHR11102">
    <property type="entry name" value="SEL-1-LIKE PROTEIN"/>
    <property type="match status" value="1"/>
</dbReference>
<dbReference type="SUPFAM" id="SSF81901">
    <property type="entry name" value="HCP-like"/>
    <property type="match status" value="3"/>
</dbReference>
<keyword evidence="3" id="KW-1185">Reference proteome</keyword>
<name>A0A365YX99_9PROT</name>
<evidence type="ECO:0000313" key="2">
    <source>
        <dbReference type="EMBL" id="RBM07924.1"/>
    </source>
</evidence>
<sequence>MKISRLFDRFFTGIAPEAAYARACHLLERGEHARGFAMLGQMARDGMPQAQFRVAQAYLDGTGTPLSVSEGARWLQHAAEAGHAQSCFTLGVLMLLDIPCADDPAAAVLPGANGPGAAPARDPVTATRWVGRAAEEGMVEAQALYGYLLANGPEEVRDGAAAQHWSSMAAGAGCAQGYLGLGLARLETDAAAAMTALRHAAQEGLGSACYVLGMLHESGRGGEVDLVAAARMYAIAAEQDIRPACARYGMALLRGRGVARDIMRAETWLRRAGLRGDLEAALVVGDLHARGLAEMASDHEAVSWYRRAAMGGHADGCRMMALMCMAGRGIPAPDPHAAAHWLRQAAACGDDAALTDLAAILSRNAEPPAPDDDARAGTEQRALADGFAHAARNGDPVGAFNYAKCLLDGFGRTPDPAQAARWMHEAARAGVVNAQYWYGRMLLRGQGIPADPATARQWIDDAARSGMADAQVAAAQMRITGLGGPRDHAGALSLYHLAARQDHVDAMFSLGAMYGGGHDVPPDRQQAQQWFEKAAGRDNALAQLMMGRYLGRGLAGVTDIAAARAWLHRAQAQGVTQAGEELARLPPDPVGAEGMHAAR</sequence>
<dbReference type="Proteomes" id="UP000252680">
    <property type="component" value="Unassembled WGS sequence"/>
</dbReference>
<proteinExistence type="predicted"/>
<gene>
    <name evidence="2" type="ORF">NJLHNGOC_05485</name>
</gene>
<dbReference type="InterPro" id="IPR006597">
    <property type="entry name" value="Sel1-like"/>
</dbReference>
<dbReference type="EMBL" id="QEXL01000006">
    <property type="protein sequence ID" value="RBM07924.1"/>
    <property type="molecule type" value="Genomic_DNA"/>
</dbReference>